<name>A0ACC3N8U9_9PEZI</name>
<feature type="non-terminal residue" evidence="1">
    <location>
        <position position="219"/>
    </location>
</feature>
<protein>
    <submittedName>
        <fullName evidence="1">Uncharacterized protein</fullName>
    </submittedName>
</protein>
<evidence type="ECO:0000313" key="2">
    <source>
        <dbReference type="Proteomes" id="UP001281147"/>
    </source>
</evidence>
<comment type="caution">
    <text evidence="1">The sequence shown here is derived from an EMBL/GenBank/DDBJ whole genome shotgun (WGS) entry which is preliminary data.</text>
</comment>
<proteinExistence type="predicted"/>
<evidence type="ECO:0000313" key="1">
    <source>
        <dbReference type="EMBL" id="KAK3712551.1"/>
    </source>
</evidence>
<dbReference type="EMBL" id="JAUTXU010000069">
    <property type="protein sequence ID" value="KAK3712551.1"/>
    <property type="molecule type" value="Genomic_DNA"/>
</dbReference>
<organism evidence="1 2">
    <name type="scientific">Vermiconidia calcicola</name>
    <dbReference type="NCBI Taxonomy" id="1690605"/>
    <lineage>
        <taxon>Eukaryota</taxon>
        <taxon>Fungi</taxon>
        <taxon>Dikarya</taxon>
        <taxon>Ascomycota</taxon>
        <taxon>Pezizomycotina</taxon>
        <taxon>Dothideomycetes</taxon>
        <taxon>Dothideomycetidae</taxon>
        <taxon>Mycosphaerellales</taxon>
        <taxon>Extremaceae</taxon>
        <taxon>Vermiconidia</taxon>
    </lineage>
</organism>
<keyword evidence="2" id="KW-1185">Reference proteome</keyword>
<gene>
    <name evidence="1" type="ORF">LTR37_008994</name>
</gene>
<dbReference type="Proteomes" id="UP001281147">
    <property type="component" value="Unassembled WGS sequence"/>
</dbReference>
<sequence length="219" mass="25088">MVDLIDTRKRKLPSSDRRDSVHASSPSPPHAPNMPKLNTDLGSMLGPTHIPYNKHKRIQEVLTKQEQIIADRGAEIKERCAQIHDFKGDLKHAHELIYNYGENINCKNEQLWDLDSQLEKAKAELKELQADVVSVREFRKRKKYWEERDSEQNEFMAMGAKVLGGKTEEAKRLEQENQQLRMVIGERDGTISALNAQILTMSMASPDERANMAIEIQAQ</sequence>
<reference evidence="1" key="1">
    <citation type="submission" date="2023-07" db="EMBL/GenBank/DDBJ databases">
        <title>Black Yeasts Isolated from many extreme environments.</title>
        <authorList>
            <person name="Coleine C."/>
            <person name="Stajich J.E."/>
            <person name="Selbmann L."/>
        </authorList>
    </citation>
    <scope>NUCLEOTIDE SEQUENCE</scope>
    <source>
        <strain evidence="1">CCFEE 5714</strain>
    </source>
</reference>
<accession>A0ACC3N8U9</accession>